<evidence type="ECO:0000313" key="3">
    <source>
        <dbReference type="EMBL" id="EEE50793.1"/>
    </source>
</evidence>
<protein>
    <submittedName>
        <fullName evidence="3">Uncharacterized protein</fullName>
    </submittedName>
</protein>
<gene>
    <name evidence="3" type="ORF">OsJ_31158</name>
</gene>
<dbReference type="AlphaFoldDB" id="B9G858"/>
<accession>B9G858</accession>
<keyword evidence="2" id="KW-1133">Transmembrane helix</keyword>
<reference evidence="3" key="2">
    <citation type="submission" date="2008-12" db="EMBL/GenBank/DDBJ databases">
        <title>Improved gene annotation of the rice (Oryza sativa) genomes.</title>
        <authorList>
            <person name="Wang J."/>
            <person name="Li R."/>
            <person name="Fan W."/>
            <person name="Huang Q."/>
            <person name="Zhang J."/>
            <person name="Zhou Y."/>
            <person name="Hu Y."/>
            <person name="Zi S."/>
            <person name="Li J."/>
            <person name="Ni P."/>
            <person name="Zheng H."/>
            <person name="Zhang Y."/>
            <person name="Zhao M."/>
            <person name="Hao Q."/>
            <person name="McDermott J."/>
            <person name="Samudrala R."/>
            <person name="Kristiansen K."/>
            <person name="Wong G.K.-S."/>
        </authorList>
    </citation>
    <scope>NUCLEOTIDE SEQUENCE</scope>
</reference>
<name>B9G858_ORYSJ</name>
<feature type="region of interest" description="Disordered" evidence="1">
    <location>
        <begin position="167"/>
        <end position="190"/>
    </location>
</feature>
<reference evidence="3" key="1">
    <citation type="journal article" date="2005" name="PLoS Biol.">
        <title>The genomes of Oryza sativa: a history of duplications.</title>
        <authorList>
            <person name="Yu J."/>
            <person name="Wang J."/>
            <person name="Lin W."/>
            <person name="Li S."/>
            <person name="Li H."/>
            <person name="Zhou J."/>
            <person name="Ni P."/>
            <person name="Dong W."/>
            <person name="Hu S."/>
            <person name="Zeng C."/>
            <person name="Zhang J."/>
            <person name="Zhang Y."/>
            <person name="Li R."/>
            <person name="Xu Z."/>
            <person name="Li S."/>
            <person name="Li X."/>
            <person name="Zheng H."/>
            <person name="Cong L."/>
            <person name="Lin L."/>
            <person name="Yin J."/>
            <person name="Geng J."/>
            <person name="Li G."/>
            <person name="Shi J."/>
            <person name="Liu J."/>
            <person name="Lv H."/>
            <person name="Li J."/>
            <person name="Wang J."/>
            <person name="Deng Y."/>
            <person name="Ran L."/>
            <person name="Shi X."/>
            <person name="Wang X."/>
            <person name="Wu Q."/>
            <person name="Li C."/>
            <person name="Ren X."/>
            <person name="Wang J."/>
            <person name="Wang X."/>
            <person name="Li D."/>
            <person name="Liu D."/>
            <person name="Zhang X."/>
            <person name="Ji Z."/>
            <person name="Zhao W."/>
            <person name="Sun Y."/>
            <person name="Zhang Z."/>
            <person name="Bao J."/>
            <person name="Han Y."/>
            <person name="Dong L."/>
            <person name="Ji J."/>
            <person name="Chen P."/>
            <person name="Wu S."/>
            <person name="Liu J."/>
            <person name="Xiao Y."/>
            <person name="Bu D."/>
            <person name="Tan J."/>
            <person name="Yang L."/>
            <person name="Ye C."/>
            <person name="Zhang J."/>
            <person name="Xu J."/>
            <person name="Zhou Y."/>
            <person name="Yu Y."/>
            <person name="Zhang B."/>
            <person name="Zhuang S."/>
            <person name="Wei H."/>
            <person name="Liu B."/>
            <person name="Lei M."/>
            <person name="Yu H."/>
            <person name="Li Y."/>
            <person name="Xu H."/>
            <person name="Wei S."/>
            <person name="He X."/>
            <person name="Fang L."/>
            <person name="Zhang Z."/>
            <person name="Zhang Y."/>
            <person name="Huang X."/>
            <person name="Su Z."/>
            <person name="Tong W."/>
            <person name="Li J."/>
            <person name="Tong Z."/>
            <person name="Li S."/>
            <person name="Ye J."/>
            <person name="Wang L."/>
            <person name="Fang L."/>
            <person name="Lei T."/>
            <person name="Chen C."/>
            <person name="Chen H."/>
            <person name="Xu Z."/>
            <person name="Li H."/>
            <person name="Huang H."/>
            <person name="Zhang F."/>
            <person name="Xu H."/>
            <person name="Li N."/>
            <person name="Zhao C."/>
            <person name="Li S."/>
            <person name="Dong L."/>
            <person name="Huang Y."/>
            <person name="Li L."/>
            <person name="Xi Y."/>
            <person name="Qi Q."/>
            <person name="Li W."/>
            <person name="Zhang B."/>
            <person name="Hu W."/>
            <person name="Zhang Y."/>
            <person name="Tian X."/>
            <person name="Jiao Y."/>
            <person name="Liang X."/>
            <person name="Jin J."/>
            <person name="Gao L."/>
            <person name="Zheng W."/>
            <person name="Hao B."/>
            <person name="Liu S."/>
            <person name="Wang W."/>
            <person name="Yuan L."/>
            <person name="Cao M."/>
            <person name="McDermott J."/>
            <person name="Samudrala R."/>
            <person name="Wang J."/>
            <person name="Wong G.K."/>
            <person name="Yang H."/>
        </authorList>
    </citation>
    <scope>NUCLEOTIDE SEQUENCE [LARGE SCALE GENOMIC DNA]</scope>
</reference>
<proteinExistence type="predicted"/>
<organism evidence="3">
    <name type="scientific">Oryza sativa subsp. japonica</name>
    <name type="common">Rice</name>
    <dbReference type="NCBI Taxonomy" id="39947"/>
    <lineage>
        <taxon>Eukaryota</taxon>
        <taxon>Viridiplantae</taxon>
        <taxon>Streptophyta</taxon>
        <taxon>Embryophyta</taxon>
        <taxon>Tracheophyta</taxon>
        <taxon>Spermatophyta</taxon>
        <taxon>Magnoliopsida</taxon>
        <taxon>Liliopsida</taxon>
        <taxon>Poales</taxon>
        <taxon>Poaceae</taxon>
        <taxon>BOP clade</taxon>
        <taxon>Oryzoideae</taxon>
        <taxon>Oryzeae</taxon>
        <taxon>Oryzinae</taxon>
        <taxon>Oryza</taxon>
        <taxon>Oryza sativa</taxon>
    </lineage>
</organism>
<feature type="transmembrane region" description="Helical" evidence="2">
    <location>
        <begin position="103"/>
        <end position="126"/>
    </location>
</feature>
<sequence length="190" mass="20828">MKEVIGNIETSDSRDCLGWGLSANKTYTTKSLNRALTFRGIREWRKLFRSEEECKLDALVERIRQRVWANDGEIRQRVDQDADIAAEAGANARWTILSLVQSVVVPVMASSAATAICHVAVCWALVFKAGMGSRGAAGAEHCHLVLHVCINLAMLALYVRLPAAGRHGRGSPWMRSGSSGDSPSLPYHRP</sequence>
<dbReference type="EMBL" id="CM000147">
    <property type="protein sequence ID" value="EEE50793.1"/>
    <property type="molecule type" value="Genomic_DNA"/>
</dbReference>
<keyword evidence="2" id="KW-0472">Membrane</keyword>
<dbReference type="Proteomes" id="UP000007752">
    <property type="component" value="Chromosome 10"/>
</dbReference>
<evidence type="ECO:0000256" key="1">
    <source>
        <dbReference type="SAM" id="MobiDB-lite"/>
    </source>
</evidence>
<evidence type="ECO:0000256" key="2">
    <source>
        <dbReference type="SAM" id="Phobius"/>
    </source>
</evidence>
<feature type="transmembrane region" description="Helical" evidence="2">
    <location>
        <begin position="138"/>
        <end position="159"/>
    </location>
</feature>
<keyword evidence="2" id="KW-0812">Transmembrane</keyword>